<evidence type="ECO:0000313" key="3">
    <source>
        <dbReference type="Proteomes" id="UP000184275"/>
    </source>
</evidence>
<protein>
    <submittedName>
        <fullName evidence="2">Uncharacterized protein</fullName>
    </submittedName>
</protein>
<keyword evidence="3" id="KW-1185">Reference proteome</keyword>
<name>A0A1M6V9U6_9BACT</name>
<feature type="region of interest" description="Disordered" evidence="1">
    <location>
        <begin position="1"/>
        <end position="23"/>
    </location>
</feature>
<gene>
    <name evidence="2" type="ORF">SAMN05720469_11749</name>
</gene>
<evidence type="ECO:0000313" key="2">
    <source>
        <dbReference type="EMBL" id="SHK78135.1"/>
    </source>
</evidence>
<reference evidence="3" key="1">
    <citation type="submission" date="2016-11" db="EMBL/GenBank/DDBJ databases">
        <authorList>
            <person name="Varghese N."/>
            <person name="Submissions S."/>
        </authorList>
    </citation>
    <scope>NUCLEOTIDE SEQUENCE [LARGE SCALE GENOMIC DNA]</scope>
    <source>
        <strain evidence="3">UWOS</strain>
    </source>
</reference>
<dbReference type="Proteomes" id="UP000184275">
    <property type="component" value="Unassembled WGS sequence"/>
</dbReference>
<feature type="compositionally biased region" description="Basic and acidic residues" evidence="1">
    <location>
        <begin position="1"/>
        <end position="16"/>
    </location>
</feature>
<proteinExistence type="predicted"/>
<evidence type="ECO:0000256" key="1">
    <source>
        <dbReference type="SAM" id="MobiDB-lite"/>
    </source>
</evidence>
<dbReference type="AlphaFoldDB" id="A0A1M6V9U6"/>
<dbReference type="EMBL" id="FRAW01000017">
    <property type="protein sequence ID" value="SHK78135.1"/>
    <property type="molecule type" value="Genomic_DNA"/>
</dbReference>
<sequence length="112" mass="13107">MTCLRHDEKTAKRQENDSSNFPLPTNHSSLWFDRLANHSLLLTSLLEKDIPLKKIITRKTSSELQNFGDFLNRQRDFILRHRRIIDHKFMAGRLGNGIIIGKRPQKNALFPQ</sequence>
<organism evidence="2 3">
    <name type="scientific">Fibrobacter intestinalis</name>
    <dbReference type="NCBI Taxonomy" id="28122"/>
    <lineage>
        <taxon>Bacteria</taxon>
        <taxon>Pseudomonadati</taxon>
        <taxon>Fibrobacterota</taxon>
        <taxon>Fibrobacteria</taxon>
        <taxon>Fibrobacterales</taxon>
        <taxon>Fibrobacteraceae</taxon>
        <taxon>Fibrobacter</taxon>
    </lineage>
</organism>
<accession>A0A1M6V9U6</accession>